<proteinExistence type="predicted"/>
<name>U6MNA1_9EIME</name>
<dbReference type="RefSeq" id="XP_013439284.1">
    <property type="nucleotide sequence ID" value="XM_013583830.1"/>
</dbReference>
<reference evidence="2" key="1">
    <citation type="submission" date="2013-10" db="EMBL/GenBank/DDBJ databases">
        <title>Genomic analysis of the causative agents of coccidiosis in chickens.</title>
        <authorList>
            <person name="Reid A.J."/>
            <person name="Blake D."/>
            <person name="Billington K."/>
            <person name="Browne H."/>
            <person name="Dunn M."/>
            <person name="Hung S."/>
            <person name="Kawahara F."/>
            <person name="Miranda-Saavedra D."/>
            <person name="Mourier T."/>
            <person name="Nagra H."/>
            <person name="Otto T.D."/>
            <person name="Rawlings N."/>
            <person name="Sanchez A."/>
            <person name="Sanders M."/>
            <person name="Subramaniam C."/>
            <person name="Tay Y."/>
            <person name="Dear P."/>
            <person name="Doerig C."/>
            <person name="Gruber A."/>
            <person name="Parkinson J."/>
            <person name="Shirley M."/>
            <person name="Wan K.L."/>
            <person name="Berriman M."/>
            <person name="Tomley F."/>
            <person name="Pain A."/>
        </authorList>
    </citation>
    <scope>NUCLEOTIDE SEQUENCE [LARGE SCALE GENOMIC DNA]</scope>
    <source>
        <strain evidence="2">Houghton</strain>
    </source>
</reference>
<gene>
    <name evidence="2" type="ORF">ENH_00055790</name>
</gene>
<evidence type="ECO:0000313" key="2">
    <source>
        <dbReference type="EMBL" id="CDJ63959.1"/>
    </source>
</evidence>
<dbReference type="Proteomes" id="UP000030754">
    <property type="component" value="Unassembled WGS sequence"/>
</dbReference>
<dbReference type="GeneID" id="25475722"/>
<organism evidence="2 3">
    <name type="scientific">Eimeria necatrix</name>
    <dbReference type="NCBI Taxonomy" id="51315"/>
    <lineage>
        <taxon>Eukaryota</taxon>
        <taxon>Sar</taxon>
        <taxon>Alveolata</taxon>
        <taxon>Apicomplexa</taxon>
        <taxon>Conoidasida</taxon>
        <taxon>Coccidia</taxon>
        <taxon>Eucoccidiorida</taxon>
        <taxon>Eimeriorina</taxon>
        <taxon>Eimeriidae</taxon>
        <taxon>Eimeria</taxon>
    </lineage>
</organism>
<keyword evidence="3" id="KW-1185">Reference proteome</keyword>
<evidence type="ECO:0000256" key="1">
    <source>
        <dbReference type="SAM" id="MobiDB-lite"/>
    </source>
</evidence>
<feature type="compositionally biased region" description="Polar residues" evidence="1">
    <location>
        <begin position="14"/>
        <end position="38"/>
    </location>
</feature>
<dbReference type="VEuPathDB" id="ToxoDB:ENH_00055790"/>
<feature type="region of interest" description="Disordered" evidence="1">
    <location>
        <begin position="1"/>
        <end position="48"/>
    </location>
</feature>
<dbReference type="OrthoDB" id="10303296at2759"/>
<reference evidence="2" key="2">
    <citation type="submission" date="2013-10" db="EMBL/GenBank/DDBJ databases">
        <authorList>
            <person name="Aslett M."/>
        </authorList>
    </citation>
    <scope>NUCLEOTIDE SEQUENCE [LARGE SCALE GENOMIC DNA]</scope>
    <source>
        <strain evidence="2">Houghton</strain>
    </source>
</reference>
<dbReference type="EMBL" id="HG722886">
    <property type="protein sequence ID" value="CDJ63959.1"/>
    <property type="molecule type" value="Genomic_DNA"/>
</dbReference>
<evidence type="ECO:0000313" key="3">
    <source>
        <dbReference type="Proteomes" id="UP000030754"/>
    </source>
</evidence>
<accession>U6MNA1</accession>
<sequence>MQTIIERSSRGETGASQEHSENSQPFVKTSSPADSSLPQLDDNESANKFKNELEKTEAENGGGRLARFREAIRYSSKTPRNHSHDTILAEDQPLPLLVNLTGLPLFVHVTSREKRTVEAQGENSNSLTLANHLVTDDFGVHRRKALAELVETASNPANGPKEGASAYAGDCLVGKDRSFCTSVASPDNKSALLGSPAMADEGTQGWRLLRHEESFRVPLDDHNYISSAQVSAETPLVLCLQGQTRKVVVRVLIMGSAFEINDFNLDGSHVSIRELPLTIPAPLNHQIPRDARKKIRHELLHSSVRILIKTVFIQSSRTFNTYFSSTISIRNNLPTPVLVRSLSKDILVIHMFFSRTTFPMPNPARQSLYK</sequence>
<protein>
    <submittedName>
        <fullName evidence="2">Uncharacterized protein</fullName>
    </submittedName>
</protein>
<dbReference type="AlphaFoldDB" id="U6MNA1"/>